<organism evidence="2 3">
    <name type="scientific">Guyanagaster necrorhizus</name>
    <dbReference type="NCBI Taxonomy" id="856835"/>
    <lineage>
        <taxon>Eukaryota</taxon>
        <taxon>Fungi</taxon>
        <taxon>Dikarya</taxon>
        <taxon>Basidiomycota</taxon>
        <taxon>Agaricomycotina</taxon>
        <taxon>Agaricomycetes</taxon>
        <taxon>Agaricomycetidae</taxon>
        <taxon>Agaricales</taxon>
        <taxon>Marasmiineae</taxon>
        <taxon>Physalacriaceae</taxon>
        <taxon>Guyanagaster</taxon>
    </lineage>
</organism>
<reference evidence="2" key="1">
    <citation type="submission" date="2020-11" db="EMBL/GenBank/DDBJ databases">
        <title>Adaptations for nitrogen fixation in a non-lichenized fungal sporocarp promotes dispersal by wood-feeding termites.</title>
        <authorList>
            <consortium name="DOE Joint Genome Institute"/>
            <person name="Koch R.A."/>
            <person name="Yoon G."/>
            <person name="Arayal U."/>
            <person name="Lail K."/>
            <person name="Amirebrahimi M."/>
            <person name="Labutti K."/>
            <person name="Lipzen A."/>
            <person name="Riley R."/>
            <person name="Barry K."/>
            <person name="Henrissat B."/>
            <person name="Grigoriev I.V."/>
            <person name="Herr J.R."/>
            <person name="Aime M.C."/>
        </authorList>
    </citation>
    <scope>NUCLEOTIDE SEQUENCE</scope>
    <source>
        <strain evidence="2">MCA 3950</strain>
    </source>
</reference>
<feature type="compositionally biased region" description="Basic residues" evidence="1">
    <location>
        <begin position="406"/>
        <end position="415"/>
    </location>
</feature>
<feature type="compositionally biased region" description="Low complexity" evidence="1">
    <location>
        <begin position="26"/>
        <end position="44"/>
    </location>
</feature>
<dbReference type="AlphaFoldDB" id="A0A9P8AX45"/>
<protein>
    <submittedName>
        <fullName evidence="2">Uncharacterized protein</fullName>
    </submittedName>
</protein>
<evidence type="ECO:0000256" key="1">
    <source>
        <dbReference type="SAM" id="MobiDB-lite"/>
    </source>
</evidence>
<sequence>MSRRPNRVSPLAIVLPQPPLPRRRSSLLSTDSASSTPRTPRSSACGSPNCSSWFIKSNNRKSSDSWNSSNQDFGDDVEAADWKADHILLLSRTLDALPSHLVTPFNGPIPPSNLLDKIARGVAQAKGPNDWPFSLRATRVKLIEIARTRAREDAKVYVDENDDYFFRGGEPDLPAVGRKPRRPVYRQSSMDFLYGSISEDQDEHDNITRLSNRLQRTSDCFVSPTTSYHPYSRTRAANHLSQRRSASPPRPGHLPSLLSPSTPSTSTLTTLTTISSSCSHHKRSGSTLSSMTSNESLSSADAKLSYHQLLPSSMVSAADPRVQRVRRSESLCGPSASVNDHAAFIQTATPAPVRQSIKRAPSFGAAAQELRESNRARVANDLGLLGMETPTDATSYPSSDEEEKKRSRHVKKARTKNIVTSSSPLLQPSSSIPTPEIKVKGAKKCREQKDSGHGKTDGDRSSSSVSLGSGRQSTSQRPAQRANLQRNPSIFGDELPHLHIPPPDDHQMQVDSMYMGPSTVKKTPTLRRVRRLGLAPSRRISFGSLAVPEDSVVSRFDQGHDADVEEDCETGLGESILGFWTALRLSKTIHSWNIPLNIIATIYFSQLRSYSRPTIGSTNQLSFYHITTRSSLSLVAQLFFPSHPISRLFLKIAVGILLLTPSHYPLPDRWSAAYRPVTIIPLEQL</sequence>
<feature type="compositionally biased region" description="Low complexity" evidence="1">
    <location>
        <begin position="420"/>
        <end position="435"/>
    </location>
</feature>
<proteinExistence type="predicted"/>
<feature type="region of interest" description="Disordered" evidence="1">
    <location>
        <begin position="1"/>
        <end position="47"/>
    </location>
</feature>
<gene>
    <name evidence="2" type="ORF">BT62DRAFT_1071817</name>
</gene>
<name>A0A9P8AX45_9AGAR</name>
<feature type="compositionally biased region" description="Low complexity" evidence="1">
    <location>
        <begin position="285"/>
        <end position="294"/>
    </location>
</feature>
<dbReference type="RefSeq" id="XP_043044733.1">
    <property type="nucleotide sequence ID" value="XM_043178808.1"/>
</dbReference>
<feature type="region of interest" description="Disordered" evidence="1">
    <location>
        <begin position="221"/>
        <end position="294"/>
    </location>
</feature>
<evidence type="ECO:0000313" key="3">
    <source>
        <dbReference type="Proteomes" id="UP000812287"/>
    </source>
</evidence>
<feature type="region of interest" description="Disordered" evidence="1">
    <location>
        <begin position="382"/>
        <end position="483"/>
    </location>
</feature>
<dbReference type="EMBL" id="MU250525">
    <property type="protein sequence ID" value="KAG7451233.1"/>
    <property type="molecule type" value="Genomic_DNA"/>
</dbReference>
<comment type="caution">
    <text evidence="2">The sequence shown here is derived from an EMBL/GenBank/DDBJ whole genome shotgun (WGS) entry which is preliminary data.</text>
</comment>
<feature type="compositionally biased region" description="Basic and acidic residues" evidence="1">
    <location>
        <begin position="444"/>
        <end position="460"/>
    </location>
</feature>
<dbReference type="GeneID" id="66101102"/>
<feature type="compositionally biased region" description="Low complexity" evidence="1">
    <location>
        <begin position="461"/>
        <end position="475"/>
    </location>
</feature>
<dbReference type="Proteomes" id="UP000812287">
    <property type="component" value="Unassembled WGS sequence"/>
</dbReference>
<dbReference type="OrthoDB" id="433738at2759"/>
<accession>A0A9P8AX45</accession>
<keyword evidence="3" id="KW-1185">Reference proteome</keyword>
<feature type="compositionally biased region" description="Low complexity" evidence="1">
    <location>
        <begin position="253"/>
        <end position="278"/>
    </location>
</feature>
<evidence type="ECO:0000313" key="2">
    <source>
        <dbReference type="EMBL" id="KAG7451233.1"/>
    </source>
</evidence>